<feature type="region of interest" description="Disordered" evidence="3">
    <location>
        <begin position="459"/>
        <end position="490"/>
    </location>
</feature>
<evidence type="ECO:0000313" key="4">
    <source>
        <dbReference type="EMBL" id="ODV60459.1"/>
    </source>
</evidence>
<evidence type="ECO:0000313" key="5">
    <source>
        <dbReference type="Proteomes" id="UP000095038"/>
    </source>
</evidence>
<dbReference type="Gene3D" id="3.80.10.10">
    <property type="entry name" value="Ribonuclease Inhibitor"/>
    <property type="match status" value="1"/>
</dbReference>
<organism evidence="4 5">
    <name type="scientific">Ascoidea rubescens DSM 1968</name>
    <dbReference type="NCBI Taxonomy" id="1344418"/>
    <lineage>
        <taxon>Eukaryota</taxon>
        <taxon>Fungi</taxon>
        <taxon>Dikarya</taxon>
        <taxon>Ascomycota</taxon>
        <taxon>Saccharomycotina</taxon>
        <taxon>Saccharomycetes</taxon>
        <taxon>Ascoideaceae</taxon>
        <taxon>Ascoidea</taxon>
    </lineage>
</organism>
<dbReference type="GeneID" id="30968572"/>
<evidence type="ECO:0000256" key="3">
    <source>
        <dbReference type="SAM" id="MobiDB-lite"/>
    </source>
</evidence>
<sequence>MDLEIIKKTRQNILDRLPLHILNAILSKIPFKHIFLFISSTNPIKVFRWSEKKCDYPEISKIEPRYIFSDENIDHYFSNLTKLELNKLKLCKIGCGLLKLKNLKHFKMENNNFGRLETIQLNEKIKRMDLSKGEIKSIKNMLFPNNLTTLKLFQNKIKMFKNFNGCENLVQLNLKKNSISKIKNVFKFNQLNALSNLEELYLNSNWIQDIESPKNMANLKILDLSGNRIEKNNIKQIENLDQMVNLSWLNLSCNEIEIIENLDQMKKLKRLNLSNNKIRKIENLVQMLNLTWLDLSSNNITKIENLNHIENLKIFSLSESKIKKIHSELCASPISSTFQAIFMQKSLDEREFEMNQIFKTNIKEILIKEGLKDYASKYVEPLTKIKFTRGNHFRIKSELGLIRIRLFFSKKKQAFDIPNSETFFQSINSSLILRDKIEENISSLNPNFLKKTNNDDTITEIPFDNDTTGQNSTSLPQQDPNFNKSKTGNAIEENPSPILNNDIWGQCLLTLKLINHLFTSFSPFSISTNSSRYKALKEVYNEYLQLQKDILKLSKESEIVENIKEIMYSYNDIFSLILSQYKGFTNFELYQTHQMLNGWYYAQLFKDYLEIKDILNLSSILEKRALNKVIINLFKYLSFNKMMDIMKIKFTKNKDLIIAKSKGNLDIIDILIEYFIISQCLIFVPCI</sequence>
<dbReference type="InterPro" id="IPR003591">
    <property type="entry name" value="Leu-rich_rpt_typical-subtyp"/>
</dbReference>
<dbReference type="SUPFAM" id="SSF52058">
    <property type="entry name" value="L domain-like"/>
    <property type="match status" value="1"/>
</dbReference>
<dbReference type="STRING" id="1344418.A0A1D2VFT7"/>
<dbReference type="PROSITE" id="PS51450">
    <property type="entry name" value="LRR"/>
    <property type="match status" value="6"/>
</dbReference>
<dbReference type="PANTHER" id="PTHR46652">
    <property type="entry name" value="LEUCINE-RICH REPEAT AND IQ DOMAIN-CONTAINING PROTEIN 1-RELATED"/>
    <property type="match status" value="1"/>
</dbReference>
<name>A0A1D2VFT7_9ASCO</name>
<dbReference type="OrthoDB" id="4019115at2759"/>
<dbReference type="Pfam" id="PF12799">
    <property type="entry name" value="LRR_4"/>
    <property type="match status" value="2"/>
</dbReference>
<accession>A0A1D2VFT7</accession>
<dbReference type="SMART" id="SM00365">
    <property type="entry name" value="LRR_SD22"/>
    <property type="match status" value="8"/>
</dbReference>
<gene>
    <name evidence="4" type="ORF">ASCRUDRAFT_8679</name>
</gene>
<dbReference type="InterPro" id="IPR032675">
    <property type="entry name" value="LRR_dom_sf"/>
</dbReference>
<evidence type="ECO:0000256" key="1">
    <source>
        <dbReference type="ARBA" id="ARBA00022614"/>
    </source>
</evidence>
<dbReference type="Proteomes" id="UP000095038">
    <property type="component" value="Unassembled WGS sequence"/>
</dbReference>
<dbReference type="InParanoid" id="A0A1D2VFT7"/>
<dbReference type="SMART" id="SM00369">
    <property type="entry name" value="LRR_TYP"/>
    <property type="match status" value="5"/>
</dbReference>
<protein>
    <submittedName>
        <fullName evidence="4">L domain-like protein</fullName>
    </submittedName>
</protein>
<dbReference type="InterPro" id="IPR025875">
    <property type="entry name" value="Leu-rich_rpt_4"/>
</dbReference>
<dbReference type="AlphaFoldDB" id="A0A1D2VFT7"/>
<keyword evidence="1" id="KW-0433">Leucine-rich repeat</keyword>
<dbReference type="EMBL" id="KV454482">
    <property type="protein sequence ID" value="ODV60459.1"/>
    <property type="molecule type" value="Genomic_DNA"/>
</dbReference>
<dbReference type="PANTHER" id="PTHR46652:SF3">
    <property type="entry name" value="LEUCINE-RICH REPEAT-CONTAINING PROTEIN 9"/>
    <property type="match status" value="1"/>
</dbReference>
<feature type="compositionally biased region" description="Polar residues" evidence="3">
    <location>
        <begin position="465"/>
        <end position="488"/>
    </location>
</feature>
<dbReference type="InterPro" id="IPR001611">
    <property type="entry name" value="Leu-rich_rpt"/>
</dbReference>
<keyword evidence="5" id="KW-1185">Reference proteome</keyword>
<dbReference type="Pfam" id="PF00560">
    <property type="entry name" value="LRR_1"/>
    <property type="match status" value="1"/>
</dbReference>
<reference evidence="5" key="1">
    <citation type="submission" date="2016-05" db="EMBL/GenBank/DDBJ databases">
        <title>Comparative genomics of biotechnologically important yeasts.</title>
        <authorList>
            <consortium name="DOE Joint Genome Institute"/>
            <person name="Riley R."/>
            <person name="Haridas S."/>
            <person name="Wolfe K.H."/>
            <person name="Lopes M.R."/>
            <person name="Hittinger C.T."/>
            <person name="Goker M."/>
            <person name="Salamov A."/>
            <person name="Wisecaver J."/>
            <person name="Long T.M."/>
            <person name="Aerts A.L."/>
            <person name="Barry K."/>
            <person name="Choi C."/>
            <person name="Clum A."/>
            <person name="Coughlan A.Y."/>
            <person name="Deshpande S."/>
            <person name="Douglass A.P."/>
            <person name="Hanson S.J."/>
            <person name="Klenk H.-P."/>
            <person name="Labutti K."/>
            <person name="Lapidus A."/>
            <person name="Lindquist E."/>
            <person name="Lipzen A."/>
            <person name="Meier-Kolthoff J.P."/>
            <person name="Ohm R.A."/>
            <person name="Otillar R.P."/>
            <person name="Pangilinan J."/>
            <person name="Peng Y."/>
            <person name="Rokas A."/>
            <person name="Rosa C.A."/>
            <person name="Scheuner C."/>
            <person name="Sibirny A.A."/>
            <person name="Slot J.C."/>
            <person name="Stielow J.B."/>
            <person name="Sun H."/>
            <person name="Kurtzman C.P."/>
            <person name="Blackwell M."/>
            <person name="Grigoriev I.V."/>
            <person name="Jeffries T.W."/>
        </authorList>
    </citation>
    <scope>NUCLEOTIDE SEQUENCE [LARGE SCALE GENOMIC DNA]</scope>
    <source>
        <strain evidence="5">DSM 1968</strain>
    </source>
</reference>
<evidence type="ECO:0000256" key="2">
    <source>
        <dbReference type="ARBA" id="ARBA00022737"/>
    </source>
</evidence>
<dbReference type="InterPro" id="IPR050836">
    <property type="entry name" value="SDS22/Internalin_LRR"/>
</dbReference>
<keyword evidence="2" id="KW-0677">Repeat</keyword>
<proteinExistence type="predicted"/>
<dbReference type="RefSeq" id="XP_020046766.1">
    <property type="nucleotide sequence ID" value="XM_020194936.1"/>
</dbReference>